<dbReference type="Gene3D" id="3.30.300.30">
    <property type="match status" value="2"/>
</dbReference>
<evidence type="ECO:0000256" key="1">
    <source>
        <dbReference type="ARBA" id="ARBA00022450"/>
    </source>
</evidence>
<evidence type="ECO:0000256" key="4">
    <source>
        <dbReference type="ARBA" id="ARBA00029454"/>
    </source>
</evidence>
<dbReference type="Gene3D" id="1.10.1200.10">
    <property type="entry name" value="ACP-like"/>
    <property type="match status" value="2"/>
</dbReference>
<dbReference type="InterPro" id="IPR023213">
    <property type="entry name" value="CAT-like_dom_sf"/>
</dbReference>
<dbReference type="SUPFAM" id="SSF56801">
    <property type="entry name" value="Acetyl-CoA synthetase-like"/>
    <property type="match status" value="2"/>
</dbReference>
<keyword evidence="3" id="KW-0436">Ligase</keyword>
<name>A0A9P4MVR1_9PLEO</name>
<comment type="caution">
    <text evidence="6">The sequence shown here is derived from an EMBL/GenBank/DDBJ whole genome shotgun (WGS) entry which is preliminary data.</text>
</comment>
<dbReference type="GO" id="GO:0016874">
    <property type="term" value="F:ligase activity"/>
    <property type="evidence" value="ECO:0007669"/>
    <property type="project" value="UniProtKB-KW"/>
</dbReference>
<dbReference type="Proteomes" id="UP000799536">
    <property type="component" value="Unassembled WGS sequence"/>
</dbReference>
<gene>
    <name evidence="6" type="ORF">GQ43DRAFT_356468</name>
</gene>
<dbReference type="Pfam" id="PF00550">
    <property type="entry name" value="PP-binding"/>
    <property type="match status" value="2"/>
</dbReference>
<dbReference type="GO" id="GO:0031177">
    <property type="term" value="F:phosphopantetheine binding"/>
    <property type="evidence" value="ECO:0007669"/>
    <property type="project" value="TreeGrafter"/>
</dbReference>
<dbReference type="EMBL" id="ML993978">
    <property type="protein sequence ID" value="KAF2201398.1"/>
    <property type="molecule type" value="Genomic_DNA"/>
</dbReference>
<dbReference type="PROSITE" id="PS00012">
    <property type="entry name" value="PHOSPHOPANTETHEINE"/>
    <property type="match status" value="1"/>
</dbReference>
<reference evidence="6" key="1">
    <citation type="journal article" date="2020" name="Stud. Mycol.">
        <title>101 Dothideomycetes genomes: a test case for predicting lifestyles and emergence of pathogens.</title>
        <authorList>
            <person name="Haridas S."/>
            <person name="Albert R."/>
            <person name="Binder M."/>
            <person name="Bloem J."/>
            <person name="Labutti K."/>
            <person name="Salamov A."/>
            <person name="Andreopoulos B."/>
            <person name="Baker S."/>
            <person name="Barry K."/>
            <person name="Bills G."/>
            <person name="Bluhm B."/>
            <person name="Cannon C."/>
            <person name="Castanera R."/>
            <person name="Culley D."/>
            <person name="Daum C."/>
            <person name="Ezra D."/>
            <person name="Gonzalez J."/>
            <person name="Henrissat B."/>
            <person name="Kuo A."/>
            <person name="Liang C."/>
            <person name="Lipzen A."/>
            <person name="Lutzoni F."/>
            <person name="Magnuson J."/>
            <person name="Mondo S."/>
            <person name="Nolan M."/>
            <person name="Ohm R."/>
            <person name="Pangilinan J."/>
            <person name="Park H.-J."/>
            <person name="Ramirez L."/>
            <person name="Alfaro M."/>
            <person name="Sun H."/>
            <person name="Tritt A."/>
            <person name="Yoshinaga Y."/>
            <person name="Zwiers L.-H."/>
            <person name="Turgeon B."/>
            <person name="Goodwin S."/>
            <person name="Spatafora J."/>
            <person name="Crous P."/>
            <person name="Grigoriev I."/>
        </authorList>
    </citation>
    <scope>NUCLEOTIDE SEQUENCE</scope>
    <source>
        <strain evidence="6">ATCC 74209</strain>
    </source>
</reference>
<dbReference type="InterPro" id="IPR045851">
    <property type="entry name" value="AMP-bd_C_sf"/>
</dbReference>
<evidence type="ECO:0000256" key="3">
    <source>
        <dbReference type="ARBA" id="ARBA00022598"/>
    </source>
</evidence>
<dbReference type="InterPro" id="IPR020845">
    <property type="entry name" value="AMP-binding_CS"/>
</dbReference>
<evidence type="ECO:0000259" key="5">
    <source>
        <dbReference type="PROSITE" id="PS50075"/>
    </source>
</evidence>
<evidence type="ECO:0000256" key="2">
    <source>
        <dbReference type="ARBA" id="ARBA00022553"/>
    </source>
</evidence>
<dbReference type="Gene3D" id="3.40.50.12780">
    <property type="entry name" value="N-terminal domain of ligase-like"/>
    <property type="match status" value="2"/>
</dbReference>
<dbReference type="GO" id="GO:0043041">
    <property type="term" value="P:amino acid activation for nonribosomal peptide biosynthetic process"/>
    <property type="evidence" value="ECO:0007669"/>
    <property type="project" value="TreeGrafter"/>
</dbReference>
<keyword evidence="1" id="KW-0596">Phosphopantetheine</keyword>
<dbReference type="InterPro" id="IPR036736">
    <property type="entry name" value="ACP-like_sf"/>
</dbReference>
<dbReference type="Gene3D" id="3.30.559.10">
    <property type="entry name" value="Chloramphenicol acetyltransferase-like domain"/>
    <property type="match status" value="2"/>
</dbReference>
<dbReference type="PANTHER" id="PTHR45527:SF11">
    <property type="entry name" value="NONRIBOSOMAL PEPTIDE SYNTHETASE 5"/>
    <property type="match status" value="1"/>
</dbReference>
<dbReference type="PANTHER" id="PTHR45527">
    <property type="entry name" value="NONRIBOSOMAL PEPTIDE SYNTHETASE"/>
    <property type="match status" value="1"/>
</dbReference>
<evidence type="ECO:0000313" key="6">
    <source>
        <dbReference type="EMBL" id="KAF2201398.1"/>
    </source>
</evidence>
<accession>A0A9P4MVR1</accession>
<dbReference type="InterPro" id="IPR042099">
    <property type="entry name" value="ANL_N_sf"/>
</dbReference>
<keyword evidence="7" id="KW-1185">Reference proteome</keyword>
<comment type="similarity">
    <text evidence="4">Belongs to the NRP synthetase family.</text>
</comment>
<dbReference type="SUPFAM" id="SSF52777">
    <property type="entry name" value="CoA-dependent acyltransferases"/>
    <property type="match status" value="4"/>
</dbReference>
<keyword evidence="2" id="KW-0597">Phosphoprotein</keyword>
<dbReference type="Gene3D" id="3.30.559.30">
    <property type="entry name" value="Nonribosomal peptide synthetase, condensation domain"/>
    <property type="match status" value="2"/>
</dbReference>
<dbReference type="GO" id="GO:0005737">
    <property type="term" value="C:cytoplasm"/>
    <property type="evidence" value="ECO:0007669"/>
    <property type="project" value="TreeGrafter"/>
</dbReference>
<dbReference type="InterPro" id="IPR001242">
    <property type="entry name" value="Condensation_dom"/>
</dbReference>
<sequence>LAAICGKNQLTYGELQTRSSEVARALYLHNVRRGDKVVVVTSRCLEMVILFHGILEAGAAYVPLDMESLSRDRVSQVIEAVNPTVVVTSGNFFDCAFPVLSYSSFHELVSARGNVVEDFEKNIASPDDLAYIIFTSGTSSTPKGVMIPRSALFNYVRQENPPFNLGVNSSDKVLSIFSPAFDACTGVIFSTLYNGGTLVIAEPETLESCLEDCTILPCTPSILRSLGSPRRYEKLQAIFLGGEAPTEDLVSTWATPQRAIYNCYGPSETTCASLMSKLVPREPIVLGRPMRDSEILLISDGKENDQGEIWISGPGLAVGYLNNPTLTRSKFVRYGTTRFYRTGDYARRKDGHLFFLGRLDSMVKNRGFLINLESEVVPAIMAQAGVKSAVAIHTQDSLHAFVAPSTCSQLELRRTMLEKFDSFLVPDHIHVLDSLPMNQNGKVDINTLRGMIPIYDDIRATISVDLNTPLAILKSVVAETLHIFPNSVHDDATFWSLGGNSINAITVLARLRQYNLSVPITSLLGEDTVLHLSSSLIPRGFQTQLSVRSTSNVASPLSDIQMKMLSTISTTPMQYYILLDIELPSPLSDIQESRYQAAWEFIYRRHSILTASFDTKTESTQLNALWELDWKSSLVCKAEWVLEYRKQKNTLFDSMETFDPQNPPSAFRLITASGHKSHLLWLVHHSRIDGVSVAVLLEELQMVLDGKPLPQTVQWNEAATVRQGLQQKPPRGAQSFWLSKLEMQKQTKALDFPKPQPVVGKFEREHEVSVTSGLFTSDIDAQCQSHGISLGSIIYGAWARLLSFYTGVNTTSFGVVFSGRNLPVRLAERIVGPMINVNPFVIESMGNHTTTASWLRDIRSQILAMADFQWNFPNNSRSAREPLFDTLVSLQYNILEPEWQCKLFPGPWKIHETQLSEFTWTLLVEKQDRELRFRLLYQPTIVTSSITMKALRHFRKIFVDLCHALGTITSPQKISVPLSLAESSSLLQQDQPSALLPSTHTSLKAAFEITARQYPTLVAVEHTSGSMTYADLDASANTLSWDLFSKVVKGSKVAILADGSLNWLIAILAVVKVGAIFYPIDIKLPEERIRKMVESTDATVIVTPDETAKHLIPPQMKFHVISVKESLSSSRRLDVIPNHTGLDDPAYLIFTSGTTGIPKGVLATNKGLLSYISYPPARLHAAPGCRIAQMFSVGFDACMAEIFGTLCYGATLLLKHPGDIFAALKTANAAMMTPSLLSVFKPAKIPNLETIVLGGETVSQQLADIWSEGRRLYNGYGPCECTVGAVFRQLLPKVPVTIGRPIPGMRVYILHNDLSLAPIGVPGQIFLSGHQVVHGYFIGGTENNNKFQPDPWYPGMTMYCTGDIGYWTENFEIQFMGRRDRQVKLRGYRINLQEIESVIQKSNASISQVGVIVKNENLVAILAPRVLDLESIRQQVCQTLPSYAIPATFHTLETLPLTTNQKIDLRALEKIHLADSHPLERTPLPPGLFSEVAEIWKDILQLSNHTIQPHDDFVALGGHSIHQLRLMQRLSDHCDFKIPLDVVARHPVLSDQIRAVQLSIDSADKKRSRLEKFISQTPEVVSSVEEATIFLSTHASTTTAFNMPCLLKVNGALDLNRFIHAIQHTMNSNRLLRSRFRYTGKKIERKISDSVSVVNIQSGKHPTTEDFKRLINTAFDFSKNQLLRLTLYLTDEGVIYMFLVVHHSIMDGTSLQIFLQLLQDHYNQPMPLSQREHVSSNSRYDLIEHLNSHLESSIPEDTFAFWKRYLLSPPSPLLRPKTSSRLDNTAGYLNSSLPLHLSKHIRAICARYNSTPLELILATLFLSLAQLFHKKDIIISIPFSHRLEPGTERMLGNLLDRLPIRL</sequence>
<dbReference type="SUPFAM" id="SSF47336">
    <property type="entry name" value="ACP-like"/>
    <property type="match status" value="2"/>
</dbReference>
<dbReference type="InterPro" id="IPR000873">
    <property type="entry name" value="AMP-dep_synth/lig_dom"/>
</dbReference>
<dbReference type="GO" id="GO:0044550">
    <property type="term" value="P:secondary metabolite biosynthetic process"/>
    <property type="evidence" value="ECO:0007669"/>
    <property type="project" value="TreeGrafter"/>
</dbReference>
<organism evidence="6 7">
    <name type="scientific">Delitschia confertaspora ATCC 74209</name>
    <dbReference type="NCBI Taxonomy" id="1513339"/>
    <lineage>
        <taxon>Eukaryota</taxon>
        <taxon>Fungi</taxon>
        <taxon>Dikarya</taxon>
        <taxon>Ascomycota</taxon>
        <taxon>Pezizomycotina</taxon>
        <taxon>Dothideomycetes</taxon>
        <taxon>Pleosporomycetidae</taxon>
        <taxon>Pleosporales</taxon>
        <taxon>Delitschiaceae</taxon>
        <taxon>Delitschia</taxon>
    </lineage>
</organism>
<feature type="domain" description="Carrier" evidence="5">
    <location>
        <begin position="467"/>
        <end position="540"/>
    </location>
</feature>
<protein>
    <submittedName>
        <fullName evidence="6">Acetyl-CoA synthetase-like protein</fullName>
    </submittedName>
</protein>
<dbReference type="Pfam" id="PF00501">
    <property type="entry name" value="AMP-binding"/>
    <property type="match status" value="2"/>
</dbReference>
<feature type="domain" description="Carrier" evidence="5">
    <location>
        <begin position="1486"/>
        <end position="1560"/>
    </location>
</feature>
<dbReference type="PROSITE" id="PS00455">
    <property type="entry name" value="AMP_BINDING"/>
    <property type="match status" value="2"/>
</dbReference>
<dbReference type="OrthoDB" id="416786at2759"/>
<proteinExistence type="inferred from homology"/>
<dbReference type="InterPro" id="IPR009081">
    <property type="entry name" value="PP-bd_ACP"/>
</dbReference>
<feature type="non-terminal residue" evidence="6">
    <location>
        <position position="1"/>
    </location>
</feature>
<evidence type="ECO:0000313" key="7">
    <source>
        <dbReference type="Proteomes" id="UP000799536"/>
    </source>
</evidence>
<feature type="non-terminal residue" evidence="6">
    <location>
        <position position="1862"/>
    </location>
</feature>
<dbReference type="InterPro" id="IPR006162">
    <property type="entry name" value="Ppantetheine_attach_site"/>
</dbReference>
<dbReference type="PROSITE" id="PS50075">
    <property type="entry name" value="CARRIER"/>
    <property type="match status" value="2"/>
</dbReference>
<dbReference type="Pfam" id="PF00668">
    <property type="entry name" value="Condensation"/>
    <property type="match status" value="2"/>
</dbReference>